<dbReference type="GO" id="GO:0042254">
    <property type="term" value="P:ribosome biogenesis"/>
    <property type="evidence" value="ECO:0007669"/>
    <property type="project" value="UniProtKB-KW"/>
</dbReference>
<evidence type="ECO:0000313" key="8">
    <source>
        <dbReference type="Proteomes" id="UP000199182"/>
    </source>
</evidence>
<dbReference type="Gene3D" id="3.30.70.1490">
    <property type="entry name" value="Cysteine protease Prp"/>
    <property type="match status" value="1"/>
</dbReference>
<dbReference type="STRING" id="258515.SAMN05192585_11852"/>
<keyword evidence="2" id="KW-0645">Protease</keyword>
<gene>
    <name evidence="7" type="ORF">SAMN05192585_11852</name>
</gene>
<proteinExistence type="inferred from homology"/>
<dbReference type="GO" id="GO:0006508">
    <property type="term" value="P:proteolysis"/>
    <property type="evidence" value="ECO:0007669"/>
    <property type="project" value="UniProtKB-KW"/>
</dbReference>
<evidence type="ECO:0000313" key="7">
    <source>
        <dbReference type="EMBL" id="SDN40527.1"/>
    </source>
</evidence>
<organism evidence="7 8">
    <name type="scientific">Acetanaerobacterium elongatum</name>
    <dbReference type="NCBI Taxonomy" id="258515"/>
    <lineage>
        <taxon>Bacteria</taxon>
        <taxon>Bacillati</taxon>
        <taxon>Bacillota</taxon>
        <taxon>Clostridia</taxon>
        <taxon>Eubacteriales</taxon>
        <taxon>Oscillospiraceae</taxon>
        <taxon>Acetanaerobacterium</taxon>
    </lineage>
</organism>
<dbReference type="SUPFAM" id="SSF118010">
    <property type="entry name" value="TM1457-like"/>
    <property type="match status" value="1"/>
</dbReference>
<keyword evidence="8" id="KW-1185">Reference proteome</keyword>
<keyword evidence="3" id="KW-0378">Hydrolase</keyword>
<dbReference type="PANTHER" id="PTHR39178">
    <property type="entry name" value="HYPOTHETICAL RIBOSOME-ASSOCIATED PROTEIN"/>
    <property type="match status" value="1"/>
</dbReference>
<evidence type="ECO:0000256" key="1">
    <source>
        <dbReference type="ARBA" id="ARBA00022517"/>
    </source>
</evidence>
<dbReference type="Proteomes" id="UP000199182">
    <property type="component" value="Unassembled WGS sequence"/>
</dbReference>
<evidence type="ECO:0000256" key="3">
    <source>
        <dbReference type="ARBA" id="ARBA00022801"/>
    </source>
</evidence>
<dbReference type="CDD" id="cd16332">
    <property type="entry name" value="Prp-like"/>
    <property type="match status" value="1"/>
</dbReference>
<evidence type="ECO:0000256" key="5">
    <source>
        <dbReference type="ARBA" id="ARBA00044503"/>
    </source>
</evidence>
<dbReference type="EMBL" id="FNID01000018">
    <property type="protein sequence ID" value="SDN40527.1"/>
    <property type="molecule type" value="Genomic_DNA"/>
</dbReference>
<dbReference type="InterPro" id="IPR007422">
    <property type="entry name" value="Peptidase_Prp"/>
</dbReference>
<comment type="similarity">
    <text evidence="5">Belongs to the Prp family.</text>
</comment>
<dbReference type="OrthoDB" id="48998at2"/>
<protein>
    <recommendedName>
        <fullName evidence="6">Ribosomal processing cysteine protease Prp</fullName>
    </recommendedName>
</protein>
<accession>A0A1H0B4B4</accession>
<dbReference type="RefSeq" id="WP_092640387.1">
    <property type="nucleotide sequence ID" value="NZ_FNID01000018.1"/>
</dbReference>
<dbReference type="Pfam" id="PF04327">
    <property type="entry name" value="Peptidase_Prp"/>
    <property type="match status" value="1"/>
</dbReference>
<keyword evidence="4" id="KW-0788">Thiol protease</keyword>
<evidence type="ECO:0000256" key="2">
    <source>
        <dbReference type="ARBA" id="ARBA00022670"/>
    </source>
</evidence>
<reference evidence="7 8" key="1">
    <citation type="submission" date="2016-10" db="EMBL/GenBank/DDBJ databases">
        <authorList>
            <person name="de Groot N.N."/>
        </authorList>
    </citation>
    <scope>NUCLEOTIDE SEQUENCE [LARGE SCALE GENOMIC DNA]</scope>
    <source>
        <strain evidence="7 8">CGMCC 1.5012</strain>
    </source>
</reference>
<dbReference type="AlphaFoldDB" id="A0A1H0B4B4"/>
<dbReference type="PANTHER" id="PTHR39178:SF1">
    <property type="entry name" value="RIBOSOMAL-PROCESSING CYSTEINE PROTEASE PRP"/>
    <property type="match status" value="1"/>
</dbReference>
<sequence>MIRAGFVKANGRFKSFVVSGHAGYAESGSDIVCAAVSSAVQLTANAVTEVAGIKAKVQVNEDNIALTLPNGCESDAAELLIAALYLHLSLLAEDYNDAIQVLTEE</sequence>
<dbReference type="InterPro" id="IPR036764">
    <property type="entry name" value="Peptidase_Prp_sf"/>
</dbReference>
<keyword evidence="1" id="KW-0690">Ribosome biogenesis</keyword>
<name>A0A1H0B4B4_9FIRM</name>
<dbReference type="GO" id="GO:0008234">
    <property type="term" value="F:cysteine-type peptidase activity"/>
    <property type="evidence" value="ECO:0007669"/>
    <property type="project" value="UniProtKB-KW"/>
</dbReference>
<evidence type="ECO:0000256" key="4">
    <source>
        <dbReference type="ARBA" id="ARBA00022807"/>
    </source>
</evidence>
<evidence type="ECO:0000256" key="6">
    <source>
        <dbReference type="ARBA" id="ARBA00044538"/>
    </source>
</evidence>